<dbReference type="AlphaFoldDB" id="A0A2M7ASQ4"/>
<dbReference type="Gene3D" id="3.10.450.530">
    <property type="entry name" value="Ribonuclease toxin, BrnT, of type II toxin-antitoxin system"/>
    <property type="match status" value="1"/>
</dbReference>
<sequence>MRFDESTDFEWDIGNEDKNWLKHQVLKNECEEVFFDIKNIVFKDFLHSTIEKRKIIIGKTKVLRLLTIVFTMRKNKIRIISARDASKKEKKIYEENA</sequence>
<evidence type="ECO:0008006" key="3">
    <source>
        <dbReference type="Google" id="ProtNLM"/>
    </source>
</evidence>
<dbReference type="InterPro" id="IPR007460">
    <property type="entry name" value="BrnT_toxin"/>
</dbReference>
<comment type="caution">
    <text evidence="1">The sequence shown here is derived from an EMBL/GenBank/DDBJ whole genome shotgun (WGS) entry which is preliminary data.</text>
</comment>
<evidence type="ECO:0000313" key="2">
    <source>
        <dbReference type="Proteomes" id="UP000231407"/>
    </source>
</evidence>
<dbReference type="EMBL" id="PEWA01000015">
    <property type="protein sequence ID" value="PIU73648.1"/>
    <property type="molecule type" value="Genomic_DNA"/>
</dbReference>
<dbReference type="InterPro" id="IPR038573">
    <property type="entry name" value="BrnT_sf"/>
</dbReference>
<proteinExistence type="predicted"/>
<name>A0A2M7ASQ4_9BACT</name>
<organism evidence="1 2">
    <name type="scientific">Candidatus Shapirobacteria bacterium CG06_land_8_20_14_3_00_40_12</name>
    <dbReference type="NCBI Taxonomy" id="1974881"/>
    <lineage>
        <taxon>Bacteria</taxon>
        <taxon>Candidatus Shapironibacteriota</taxon>
    </lineage>
</organism>
<dbReference type="Pfam" id="PF04365">
    <property type="entry name" value="BrnT_toxin"/>
    <property type="match status" value="1"/>
</dbReference>
<dbReference type="Proteomes" id="UP000231407">
    <property type="component" value="Unassembled WGS sequence"/>
</dbReference>
<reference evidence="2" key="1">
    <citation type="submission" date="2017-09" db="EMBL/GenBank/DDBJ databases">
        <title>Depth-based differentiation of microbial function through sediment-hosted aquifers and enrichment of novel symbionts in the deep terrestrial subsurface.</title>
        <authorList>
            <person name="Probst A.J."/>
            <person name="Ladd B."/>
            <person name="Jarett J.K."/>
            <person name="Geller-Mcgrath D.E."/>
            <person name="Sieber C.M.K."/>
            <person name="Emerson J.B."/>
            <person name="Anantharaman K."/>
            <person name="Thomas B.C."/>
            <person name="Malmstrom R."/>
            <person name="Stieglmeier M."/>
            <person name="Klingl A."/>
            <person name="Woyke T."/>
            <person name="Ryan C.M."/>
            <person name="Banfield J.F."/>
        </authorList>
    </citation>
    <scope>NUCLEOTIDE SEQUENCE [LARGE SCALE GENOMIC DNA]</scope>
</reference>
<evidence type="ECO:0000313" key="1">
    <source>
        <dbReference type="EMBL" id="PIU73648.1"/>
    </source>
</evidence>
<accession>A0A2M7ASQ4</accession>
<protein>
    <recommendedName>
        <fullName evidence="3">BrnT family toxin</fullName>
    </recommendedName>
</protein>
<gene>
    <name evidence="1" type="ORF">COS78_01215</name>
</gene>